<dbReference type="AlphaFoldDB" id="A0A218P6P1"/>
<sequence>MNKLFGLAFLMIGMLLAVGAGANFRYYAADRSASFQVVSDDNELIDLTALQPYVTYDAGKLYVDISQYNPNYNQSRGWGTGMSPNTTYVFEEMFEVSNELWENNQTDYPICVKIKTDHDNVLIFAGNYTNTIAGPDDNIEFTVEHGNPIPIGMIFDNTNATLNMDQFQMSFEAHAGACVPQE</sequence>
<dbReference type="Proteomes" id="UP000197418">
    <property type="component" value="Chromosome"/>
</dbReference>
<proteinExistence type="predicted"/>
<evidence type="ECO:0008006" key="3">
    <source>
        <dbReference type="Google" id="ProtNLM"/>
    </source>
</evidence>
<dbReference type="KEGG" id="tpaf:A3L08_03405"/>
<dbReference type="Pfam" id="PF06510">
    <property type="entry name" value="DUF1102"/>
    <property type="match status" value="1"/>
</dbReference>
<dbReference type="GeneID" id="33315287"/>
<dbReference type="EMBL" id="CP015102">
    <property type="protein sequence ID" value="ASJ06444.1"/>
    <property type="molecule type" value="Genomic_DNA"/>
</dbReference>
<name>A0A218P6P1_9EURY</name>
<gene>
    <name evidence="1" type="ORF">A3L08_03405</name>
</gene>
<keyword evidence="2" id="KW-1185">Reference proteome</keyword>
<dbReference type="InterPro" id="IPR009482">
    <property type="entry name" value="DUF1102"/>
</dbReference>
<reference evidence="1 2" key="1">
    <citation type="submission" date="2016-04" db="EMBL/GenBank/DDBJ databases">
        <title>Complete genome sequence of Thermococcus pacificus type strain P4.</title>
        <authorList>
            <person name="Oger P.M."/>
        </authorList>
    </citation>
    <scope>NUCLEOTIDE SEQUENCE [LARGE SCALE GENOMIC DNA]</scope>
    <source>
        <strain evidence="1 2">P-4</strain>
    </source>
</reference>
<dbReference type="RefSeq" id="WP_088853702.1">
    <property type="nucleotide sequence ID" value="NZ_CP015102.1"/>
</dbReference>
<protein>
    <recommendedName>
        <fullName evidence="3">DUF1102 domain-containing protein</fullName>
    </recommendedName>
</protein>
<evidence type="ECO:0000313" key="2">
    <source>
        <dbReference type="Proteomes" id="UP000197418"/>
    </source>
</evidence>
<organism evidence="1 2">
    <name type="scientific">Thermococcus pacificus</name>
    <dbReference type="NCBI Taxonomy" id="71998"/>
    <lineage>
        <taxon>Archaea</taxon>
        <taxon>Methanobacteriati</taxon>
        <taxon>Methanobacteriota</taxon>
        <taxon>Thermococci</taxon>
        <taxon>Thermococcales</taxon>
        <taxon>Thermococcaceae</taxon>
        <taxon>Thermococcus</taxon>
    </lineage>
</organism>
<evidence type="ECO:0000313" key="1">
    <source>
        <dbReference type="EMBL" id="ASJ06444.1"/>
    </source>
</evidence>
<accession>A0A218P6P1</accession>
<dbReference type="OrthoDB" id="85476at2157"/>